<comment type="similarity">
    <text evidence="1 6">Belongs to the sigma-70 factor family. ECF subfamily.</text>
</comment>
<dbReference type="AlphaFoldDB" id="A0A7W9A204"/>
<keyword evidence="4 6" id="KW-0238">DNA-binding</keyword>
<comment type="caution">
    <text evidence="9">The sequence shown here is derived from an EMBL/GenBank/DDBJ whole genome shotgun (WGS) entry which is preliminary data.</text>
</comment>
<evidence type="ECO:0000313" key="10">
    <source>
        <dbReference type="Proteomes" id="UP000548978"/>
    </source>
</evidence>
<name>A0A7W9A204_9CAUL</name>
<proteinExistence type="inferred from homology"/>
<dbReference type="GO" id="GO:0003677">
    <property type="term" value="F:DNA binding"/>
    <property type="evidence" value="ECO:0007669"/>
    <property type="project" value="UniProtKB-KW"/>
</dbReference>
<dbReference type="InterPro" id="IPR014284">
    <property type="entry name" value="RNA_pol_sigma-70_dom"/>
</dbReference>
<dbReference type="CDD" id="cd06171">
    <property type="entry name" value="Sigma70_r4"/>
    <property type="match status" value="1"/>
</dbReference>
<feature type="domain" description="RNA polymerase sigma-70 region 2" evidence="7">
    <location>
        <begin position="24"/>
        <end position="88"/>
    </location>
</feature>
<evidence type="ECO:0000256" key="3">
    <source>
        <dbReference type="ARBA" id="ARBA00023082"/>
    </source>
</evidence>
<protein>
    <recommendedName>
        <fullName evidence="6">RNA polymerase sigma factor</fullName>
    </recommendedName>
</protein>
<keyword evidence="2 6" id="KW-0805">Transcription regulation</keyword>
<dbReference type="InterPro" id="IPR039425">
    <property type="entry name" value="RNA_pol_sigma-70-like"/>
</dbReference>
<dbReference type="GO" id="GO:0006352">
    <property type="term" value="P:DNA-templated transcription initiation"/>
    <property type="evidence" value="ECO:0007669"/>
    <property type="project" value="InterPro"/>
</dbReference>
<dbReference type="GO" id="GO:0016987">
    <property type="term" value="F:sigma factor activity"/>
    <property type="evidence" value="ECO:0007669"/>
    <property type="project" value="UniProtKB-KW"/>
</dbReference>
<dbReference type="InterPro" id="IPR013324">
    <property type="entry name" value="RNA_pol_sigma_r3/r4-like"/>
</dbReference>
<dbReference type="InterPro" id="IPR036388">
    <property type="entry name" value="WH-like_DNA-bd_sf"/>
</dbReference>
<dbReference type="InterPro" id="IPR013249">
    <property type="entry name" value="RNA_pol_sigma70_r4_t2"/>
</dbReference>
<organism evidence="9 10">
    <name type="scientific">Brevundimonas halotolerans</name>
    <dbReference type="NCBI Taxonomy" id="69670"/>
    <lineage>
        <taxon>Bacteria</taxon>
        <taxon>Pseudomonadati</taxon>
        <taxon>Pseudomonadota</taxon>
        <taxon>Alphaproteobacteria</taxon>
        <taxon>Caulobacterales</taxon>
        <taxon>Caulobacteraceae</taxon>
        <taxon>Brevundimonas</taxon>
    </lineage>
</organism>
<dbReference type="InterPro" id="IPR007627">
    <property type="entry name" value="RNA_pol_sigma70_r2"/>
</dbReference>
<gene>
    <name evidence="9" type="ORF">FHS65_000654</name>
</gene>
<evidence type="ECO:0000256" key="4">
    <source>
        <dbReference type="ARBA" id="ARBA00023125"/>
    </source>
</evidence>
<dbReference type="SUPFAM" id="SSF88946">
    <property type="entry name" value="Sigma2 domain of RNA polymerase sigma factors"/>
    <property type="match status" value="1"/>
</dbReference>
<keyword evidence="10" id="KW-1185">Reference proteome</keyword>
<dbReference type="SUPFAM" id="SSF88659">
    <property type="entry name" value="Sigma3 and sigma4 domains of RNA polymerase sigma factors"/>
    <property type="match status" value="1"/>
</dbReference>
<dbReference type="Pfam" id="PF08281">
    <property type="entry name" value="Sigma70_r4_2"/>
    <property type="match status" value="1"/>
</dbReference>
<evidence type="ECO:0000313" key="9">
    <source>
        <dbReference type="EMBL" id="MBB5659936.1"/>
    </source>
</evidence>
<dbReference type="InterPro" id="IPR000838">
    <property type="entry name" value="RNA_pol_sigma70_ECF_CS"/>
</dbReference>
<feature type="domain" description="RNA polymerase sigma factor 70 region 4 type 2" evidence="8">
    <location>
        <begin position="126"/>
        <end position="177"/>
    </location>
</feature>
<dbReference type="Gene3D" id="1.10.10.10">
    <property type="entry name" value="Winged helix-like DNA-binding domain superfamily/Winged helix DNA-binding domain"/>
    <property type="match status" value="1"/>
</dbReference>
<dbReference type="RefSeq" id="WP_241153165.1">
    <property type="nucleotide sequence ID" value="NZ_JACIJB010000001.1"/>
</dbReference>
<dbReference type="PROSITE" id="PS01063">
    <property type="entry name" value="SIGMA70_ECF"/>
    <property type="match status" value="1"/>
</dbReference>
<accession>A0A7W9A204</accession>
<dbReference type="Gene3D" id="1.10.1740.10">
    <property type="match status" value="1"/>
</dbReference>
<evidence type="ECO:0000256" key="1">
    <source>
        <dbReference type="ARBA" id="ARBA00010641"/>
    </source>
</evidence>
<reference evidence="9 10" key="1">
    <citation type="submission" date="2020-08" db="EMBL/GenBank/DDBJ databases">
        <title>Genomic Encyclopedia of Type Strains, Phase IV (KMG-IV): sequencing the most valuable type-strain genomes for metagenomic binning, comparative biology and taxonomic classification.</title>
        <authorList>
            <person name="Goeker M."/>
        </authorList>
    </citation>
    <scope>NUCLEOTIDE SEQUENCE [LARGE SCALE GENOMIC DNA]</scope>
    <source>
        <strain evidence="9 10">DSM 24448</strain>
    </source>
</reference>
<dbReference type="PANTHER" id="PTHR43133:SF8">
    <property type="entry name" value="RNA POLYMERASE SIGMA FACTOR HI_1459-RELATED"/>
    <property type="match status" value="1"/>
</dbReference>
<evidence type="ECO:0000256" key="2">
    <source>
        <dbReference type="ARBA" id="ARBA00023015"/>
    </source>
</evidence>
<keyword evidence="5 6" id="KW-0804">Transcription</keyword>
<keyword evidence="3 6" id="KW-0731">Sigma factor</keyword>
<dbReference type="EMBL" id="JACIJB010000001">
    <property type="protein sequence ID" value="MBB5659936.1"/>
    <property type="molecule type" value="Genomic_DNA"/>
</dbReference>
<evidence type="ECO:0000259" key="7">
    <source>
        <dbReference type="Pfam" id="PF04542"/>
    </source>
</evidence>
<evidence type="ECO:0000259" key="8">
    <source>
        <dbReference type="Pfam" id="PF08281"/>
    </source>
</evidence>
<dbReference type="PANTHER" id="PTHR43133">
    <property type="entry name" value="RNA POLYMERASE ECF-TYPE SIGMA FACTO"/>
    <property type="match status" value="1"/>
</dbReference>
<sequence length="185" mass="20733">MGAGDTDEGQAALGDRAAFSRLMTATKGELHRFVSRYVGDPDEALDLTQETYAAAWLSIRRYDPERPFGAWLRTIALNKCRDWSRRRRVRRLVRGVMGLDAPEAMTVGDPTPGAEDRMDDRRRVERLNRALNELPDGQRAPLLLAVLESRSHAEIGRILGLSSKAVELRIARARKALLDRLGPSE</sequence>
<dbReference type="NCBIfam" id="TIGR02937">
    <property type="entry name" value="sigma70-ECF"/>
    <property type="match status" value="1"/>
</dbReference>
<evidence type="ECO:0000256" key="6">
    <source>
        <dbReference type="RuleBase" id="RU000716"/>
    </source>
</evidence>
<dbReference type="Proteomes" id="UP000548978">
    <property type="component" value="Unassembled WGS sequence"/>
</dbReference>
<dbReference type="Pfam" id="PF04542">
    <property type="entry name" value="Sigma70_r2"/>
    <property type="match status" value="1"/>
</dbReference>
<dbReference type="InterPro" id="IPR013325">
    <property type="entry name" value="RNA_pol_sigma_r2"/>
</dbReference>
<evidence type="ECO:0000256" key="5">
    <source>
        <dbReference type="ARBA" id="ARBA00023163"/>
    </source>
</evidence>